<dbReference type="WBParaSite" id="SBAD_0001099801-mRNA-1">
    <property type="protein sequence ID" value="SBAD_0001099801-mRNA-1"/>
    <property type="gene ID" value="SBAD_0001099801"/>
</dbReference>
<evidence type="ECO:0000256" key="5">
    <source>
        <dbReference type="SAM" id="Phobius"/>
    </source>
</evidence>
<name>A0A183J430_9BILA</name>
<dbReference type="Pfam" id="PF13520">
    <property type="entry name" value="AA_permease_2"/>
    <property type="match status" value="1"/>
</dbReference>
<accession>A0A183J430</accession>
<feature type="transmembrane region" description="Helical" evidence="5">
    <location>
        <begin position="194"/>
        <end position="214"/>
    </location>
</feature>
<protein>
    <submittedName>
        <fullName evidence="8">AA_permease domain-containing protein</fullName>
    </submittedName>
</protein>
<dbReference type="PANTHER" id="PTHR11785:SF528">
    <property type="entry name" value="AMINO ACID TRANSPORTER PROTEIN JHI-21"/>
    <property type="match status" value="1"/>
</dbReference>
<dbReference type="InterPro" id="IPR050598">
    <property type="entry name" value="AminoAcid_Transporter"/>
</dbReference>
<keyword evidence="4 5" id="KW-0472">Membrane</keyword>
<sequence>MIVRLFARNLPRAIYISLPLVTIIYTLTNVAYFSVLSPDQMMDSNAVAVDYANYILGGFAVVMPIFVAFSTVGSLNGILFACSRMFFVGARDEQLPQLLAMINVHWMTPVPSLLILGGLSMLMLTTTNVFALINYASFTESLMVCVTVAGLLYMRWKNPDLPRPIKLNLAIPIVFFVTCIFLLVLPLFTSAYEVMIGLFITLSGIPVYFFGVYWKNKPKCFLRCWNSFVCNLQRIFLCVLQDEVT</sequence>
<evidence type="ECO:0000256" key="4">
    <source>
        <dbReference type="ARBA" id="ARBA00023136"/>
    </source>
</evidence>
<dbReference type="Proteomes" id="UP000270296">
    <property type="component" value="Unassembled WGS sequence"/>
</dbReference>
<keyword evidence="3 5" id="KW-1133">Transmembrane helix</keyword>
<evidence type="ECO:0000256" key="1">
    <source>
        <dbReference type="ARBA" id="ARBA00004141"/>
    </source>
</evidence>
<reference evidence="6 7" key="2">
    <citation type="submission" date="2018-11" db="EMBL/GenBank/DDBJ databases">
        <authorList>
            <consortium name="Pathogen Informatics"/>
        </authorList>
    </citation>
    <scope>NUCLEOTIDE SEQUENCE [LARGE SCALE GENOMIC DNA]</scope>
</reference>
<gene>
    <name evidence="6" type="ORF">SBAD_LOCUS10628</name>
</gene>
<keyword evidence="7" id="KW-1185">Reference proteome</keyword>
<dbReference type="EMBL" id="UZAM01014338">
    <property type="protein sequence ID" value="VDP33379.1"/>
    <property type="molecule type" value="Genomic_DNA"/>
</dbReference>
<dbReference type="PANTHER" id="PTHR11785">
    <property type="entry name" value="AMINO ACID TRANSPORTER"/>
    <property type="match status" value="1"/>
</dbReference>
<dbReference type="GO" id="GO:0015179">
    <property type="term" value="F:L-amino acid transmembrane transporter activity"/>
    <property type="evidence" value="ECO:0007669"/>
    <property type="project" value="TreeGrafter"/>
</dbReference>
<proteinExistence type="predicted"/>
<comment type="subcellular location">
    <subcellularLocation>
        <location evidence="1">Membrane</location>
        <topology evidence="1">Multi-pass membrane protein</topology>
    </subcellularLocation>
</comment>
<evidence type="ECO:0000313" key="8">
    <source>
        <dbReference type="WBParaSite" id="SBAD_0001099801-mRNA-1"/>
    </source>
</evidence>
<feature type="transmembrane region" description="Helical" evidence="5">
    <location>
        <begin position="12"/>
        <end position="34"/>
    </location>
</feature>
<dbReference type="GO" id="GO:0016020">
    <property type="term" value="C:membrane"/>
    <property type="evidence" value="ECO:0007669"/>
    <property type="project" value="UniProtKB-SubCell"/>
</dbReference>
<evidence type="ECO:0000313" key="6">
    <source>
        <dbReference type="EMBL" id="VDP33379.1"/>
    </source>
</evidence>
<dbReference type="OrthoDB" id="3257095at2759"/>
<keyword evidence="2 5" id="KW-0812">Transmembrane</keyword>
<dbReference type="FunFam" id="1.20.1740.10:FF:000095">
    <property type="entry name" value="B(0,+)-type amino acid transporter 1-like"/>
    <property type="match status" value="1"/>
</dbReference>
<evidence type="ECO:0000256" key="2">
    <source>
        <dbReference type="ARBA" id="ARBA00022692"/>
    </source>
</evidence>
<dbReference type="AlphaFoldDB" id="A0A183J430"/>
<feature type="transmembrane region" description="Helical" evidence="5">
    <location>
        <begin position="130"/>
        <end position="153"/>
    </location>
</feature>
<feature type="transmembrane region" description="Helical" evidence="5">
    <location>
        <begin position="165"/>
        <end position="188"/>
    </location>
</feature>
<reference evidence="8" key="1">
    <citation type="submission" date="2016-06" db="UniProtKB">
        <authorList>
            <consortium name="WormBaseParasite"/>
        </authorList>
    </citation>
    <scope>IDENTIFICATION</scope>
</reference>
<dbReference type="InterPro" id="IPR002293">
    <property type="entry name" value="AA/rel_permease1"/>
</dbReference>
<organism evidence="8">
    <name type="scientific">Soboliphyme baturini</name>
    <dbReference type="NCBI Taxonomy" id="241478"/>
    <lineage>
        <taxon>Eukaryota</taxon>
        <taxon>Metazoa</taxon>
        <taxon>Ecdysozoa</taxon>
        <taxon>Nematoda</taxon>
        <taxon>Enoplea</taxon>
        <taxon>Dorylaimia</taxon>
        <taxon>Dioctophymatida</taxon>
        <taxon>Dioctophymatoidea</taxon>
        <taxon>Soboliphymatidae</taxon>
        <taxon>Soboliphyme</taxon>
    </lineage>
</organism>
<feature type="transmembrane region" description="Helical" evidence="5">
    <location>
        <begin position="103"/>
        <end position="124"/>
    </location>
</feature>
<evidence type="ECO:0000313" key="7">
    <source>
        <dbReference type="Proteomes" id="UP000270296"/>
    </source>
</evidence>
<dbReference type="Gene3D" id="1.20.1740.10">
    <property type="entry name" value="Amino acid/polyamine transporter I"/>
    <property type="match status" value="1"/>
</dbReference>
<evidence type="ECO:0000256" key="3">
    <source>
        <dbReference type="ARBA" id="ARBA00022989"/>
    </source>
</evidence>
<feature type="transmembrane region" description="Helical" evidence="5">
    <location>
        <begin position="54"/>
        <end position="82"/>
    </location>
</feature>